<dbReference type="PANTHER" id="PTHR18921">
    <property type="entry name" value="MYOSIN HEAVY CHAIN - RELATED"/>
    <property type="match status" value="1"/>
</dbReference>
<dbReference type="GO" id="GO:0005794">
    <property type="term" value="C:Golgi apparatus"/>
    <property type="evidence" value="ECO:0007669"/>
    <property type="project" value="UniProtKB-SubCell"/>
</dbReference>
<feature type="coiled-coil region" evidence="4">
    <location>
        <begin position="93"/>
        <end position="201"/>
    </location>
</feature>
<comment type="caution">
    <text evidence="5">The sequence shown here is derived from an EMBL/GenBank/DDBJ whole genome shotgun (WGS) entry which is preliminary data.</text>
</comment>
<reference evidence="5" key="1">
    <citation type="journal article" date="2023" name="IScience">
        <title>Live-bearing cockroach genome reveals convergent evolutionary mechanisms linked to viviparity in insects and beyond.</title>
        <authorList>
            <person name="Fouks B."/>
            <person name="Harrison M.C."/>
            <person name="Mikhailova A.A."/>
            <person name="Marchal E."/>
            <person name="English S."/>
            <person name="Carruthers M."/>
            <person name="Jennings E.C."/>
            <person name="Chiamaka E.L."/>
            <person name="Frigard R.A."/>
            <person name="Pippel M."/>
            <person name="Attardo G.M."/>
            <person name="Benoit J.B."/>
            <person name="Bornberg-Bauer E."/>
            <person name="Tobe S.S."/>
        </authorList>
    </citation>
    <scope>NUCLEOTIDE SEQUENCE</scope>
    <source>
        <strain evidence="5">Stay&amp;Tobe</strain>
    </source>
</reference>
<organism evidence="5 6">
    <name type="scientific">Diploptera punctata</name>
    <name type="common">Pacific beetle cockroach</name>
    <dbReference type="NCBI Taxonomy" id="6984"/>
    <lineage>
        <taxon>Eukaryota</taxon>
        <taxon>Metazoa</taxon>
        <taxon>Ecdysozoa</taxon>
        <taxon>Arthropoda</taxon>
        <taxon>Hexapoda</taxon>
        <taxon>Insecta</taxon>
        <taxon>Pterygota</taxon>
        <taxon>Neoptera</taxon>
        <taxon>Polyneoptera</taxon>
        <taxon>Dictyoptera</taxon>
        <taxon>Blattodea</taxon>
        <taxon>Blaberoidea</taxon>
        <taxon>Blaberidae</taxon>
        <taxon>Diplopterinae</taxon>
        <taxon>Diploptera</taxon>
    </lineage>
</organism>
<evidence type="ECO:0000256" key="1">
    <source>
        <dbReference type="ARBA" id="ARBA00004555"/>
    </source>
</evidence>
<keyword evidence="3 4" id="KW-0175">Coiled coil</keyword>
<feature type="coiled-coil region" evidence="4">
    <location>
        <begin position="274"/>
        <end position="492"/>
    </location>
</feature>
<dbReference type="GO" id="GO:0007030">
    <property type="term" value="P:Golgi organization"/>
    <property type="evidence" value="ECO:0007669"/>
    <property type="project" value="TreeGrafter"/>
</dbReference>
<protein>
    <submittedName>
        <fullName evidence="5">Uncharacterized protein</fullName>
    </submittedName>
</protein>
<proteinExistence type="predicted"/>
<gene>
    <name evidence="5" type="ORF">L9F63_003958</name>
</gene>
<feature type="coiled-coil region" evidence="4">
    <location>
        <begin position="715"/>
        <end position="851"/>
    </location>
</feature>
<dbReference type="EMBL" id="JASPKZ010008343">
    <property type="protein sequence ID" value="KAJ9580382.1"/>
    <property type="molecule type" value="Genomic_DNA"/>
</dbReference>
<feature type="coiled-coil region" evidence="4">
    <location>
        <begin position="639"/>
        <end position="677"/>
    </location>
</feature>
<evidence type="ECO:0000256" key="4">
    <source>
        <dbReference type="SAM" id="Coils"/>
    </source>
</evidence>
<evidence type="ECO:0000256" key="2">
    <source>
        <dbReference type="ARBA" id="ARBA00023034"/>
    </source>
</evidence>
<feature type="coiled-coil region" evidence="4">
    <location>
        <begin position="1017"/>
        <end position="1104"/>
    </location>
</feature>
<feature type="coiled-coil region" evidence="4">
    <location>
        <begin position="517"/>
        <end position="581"/>
    </location>
</feature>
<dbReference type="PANTHER" id="PTHR18921:SF2">
    <property type="entry name" value="THYROID RECEPTOR-INTERACTING PROTEIN 11"/>
    <property type="match status" value="1"/>
</dbReference>
<feature type="coiled-coil region" evidence="4">
    <location>
        <begin position="911"/>
        <end position="986"/>
    </location>
</feature>
<evidence type="ECO:0000256" key="3">
    <source>
        <dbReference type="ARBA" id="ARBA00023054"/>
    </source>
</evidence>
<keyword evidence="2" id="KW-0333">Golgi apparatus</keyword>
<dbReference type="Proteomes" id="UP001233999">
    <property type="component" value="Unassembled WGS sequence"/>
</dbReference>
<dbReference type="GO" id="GO:0006888">
    <property type="term" value="P:endoplasmic reticulum to Golgi vesicle-mediated transport"/>
    <property type="evidence" value="ECO:0007669"/>
    <property type="project" value="TreeGrafter"/>
</dbReference>
<comment type="subcellular location">
    <subcellularLocation>
        <location evidence="1">Golgi apparatus</location>
    </subcellularLocation>
</comment>
<accession>A0AAD7ZHW9</accession>
<feature type="non-terminal residue" evidence="5">
    <location>
        <position position="1"/>
    </location>
</feature>
<sequence length="1295" mass="150382">DDGWQIWEPPQSVLQKEDDLASTRKELAEKEYVVGVLRRQVEDLKLEKQQMRSEWTEEKQHLTHCLTDVQRKLQANEEMMATKELTSTWCEVERDWRKEKEHLEQCLADVQQQLKEKEDKLNNITAQQVSLSSELEAMAKIVQDLESQLAKSQEENASLSQNLVELDEQHQGAVEKLLSVKDSLQKQNDVLQSEVNALKKCDADKTDIATECSEPTRPDAVKSNTDLHDECRKNLEAEFKEKITKLITFEIPQSYLSFNNNNNIGTVEALVKMCTEYKWKRDTLERKVAELMKEVRDSKAKYEEKDREARELENECKVLKGNVETLIEDLMISKSGSGESLAPIPENSEEAEMMEQRIISLENEVEVLREARLNLEADANKLREQEQVLIRRLEMTSAALRNQENLETELRKLQENATASEIKIEELILEKQVFQEEIIKLKNDFEEKSEVLKSDEVDNCSTGKIQELESAKQVLEEELTKLKNELKQNSLVAQDYESCKAELAKCTQTVSNLEFKLMQAVSSKHLLEDEMKELEAELKKRIEKQMFQQFKKAFDDAHARMVEAEQTNLQLRDSIRQLDNSLCMERCLKQELDETCASKHIYEQELFKKIIMLQQEIEVVTGCKNELKHKIDDKATLEISDYLRLLDSSQEQLRRHSENTKLLLSELDESKKQLETNSVVQEELLSVKQELMNSHEEVLNLKLIIENLSATEGSYKLLQSAFKEKETQIERLTKEKIELERKLEEISVQMDYENNKLNVDDFEAMKQEIKKWKEMAESSERQLNEVLQIRAELEQECGRLYSIETKIQNQDHLTRELNRLQETSDELEQKYNELTNEKRNLEEKCATQSAQILESDVAKQEALDKTKQSEEKLVVSLEQVKMLEIKCQALESVEEKMKIIEVESMKGKEIIGNLQRELEEITEAKSNLEIECKRLLAVEGKLRNEKNLEAEMRAVREKLADTEQKLAETLEANAQLEEKFKNLQGSRLDLTEFVGLSPDMQDVVPENNRLLEEKLTAVKLEQERQLHGNEAAQMSRETVANLSKIIKNKDMEIEALNQKTESLLKLLQDSNEKTENTTENKEEVEVLRQEVERLVKERSELIATVQVKHMESVQYHTEIQRLSALINSPEGDTDDLRQQVEKLEAECVRLANSLKQEQTRYKYLQNEVQEQHEKESVLLKELERLRLHLVEVEDMYTQETLKAEERAKDLQNKLAQAEEQIKTSSTAYTSANIRANQHVESLQGQARLIAQQRDELQQKLSASEDLIQHHTAALRNLQIVSSSSRETKRGKSVLR</sequence>
<name>A0AAD7ZHW9_DIPPU</name>
<evidence type="ECO:0000313" key="6">
    <source>
        <dbReference type="Proteomes" id="UP001233999"/>
    </source>
</evidence>
<dbReference type="GO" id="GO:0031267">
    <property type="term" value="F:small GTPase binding"/>
    <property type="evidence" value="ECO:0007669"/>
    <property type="project" value="TreeGrafter"/>
</dbReference>
<evidence type="ECO:0000313" key="5">
    <source>
        <dbReference type="EMBL" id="KAJ9580382.1"/>
    </source>
</evidence>
<feature type="coiled-coil region" evidence="4">
    <location>
        <begin position="1133"/>
        <end position="1273"/>
    </location>
</feature>
<keyword evidence="6" id="KW-1185">Reference proteome</keyword>
<reference evidence="5" key="2">
    <citation type="submission" date="2023-05" db="EMBL/GenBank/DDBJ databases">
        <authorList>
            <person name="Fouks B."/>
        </authorList>
    </citation>
    <scope>NUCLEOTIDE SEQUENCE</scope>
    <source>
        <strain evidence="5">Stay&amp;Tobe</strain>
        <tissue evidence="5">Testes</tissue>
    </source>
</reference>